<name>A0ABY5SX11_9SPHN</name>
<dbReference type="GO" id="GO:0016301">
    <property type="term" value="F:kinase activity"/>
    <property type="evidence" value="ECO:0007669"/>
    <property type="project" value="UniProtKB-KW"/>
</dbReference>
<dbReference type="EMBL" id="CP092471">
    <property type="protein sequence ID" value="UVI39088.1"/>
    <property type="molecule type" value="Genomic_DNA"/>
</dbReference>
<evidence type="ECO:0000313" key="2">
    <source>
        <dbReference type="Proteomes" id="UP001065265"/>
    </source>
</evidence>
<organism evidence="1 2">
    <name type="scientific">Qipengyuania spongiae</name>
    <dbReference type="NCBI Taxonomy" id="2909673"/>
    <lineage>
        <taxon>Bacteria</taxon>
        <taxon>Pseudomonadati</taxon>
        <taxon>Pseudomonadota</taxon>
        <taxon>Alphaproteobacteria</taxon>
        <taxon>Sphingomonadales</taxon>
        <taxon>Erythrobacteraceae</taxon>
        <taxon>Qipengyuania</taxon>
    </lineage>
</organism>
<evidence type="ECO:0000313" key="1">
    <source>
        <dbReference type="EMBL" id="UVI39088.1"/>
    </source>
</evidence>
<gene>
    <name evidence="1" type="ORF">L1F33_12750</name>
</gene>
<keyword evidence="2" id="KW-1185">Reference proteome</keyword>
<dbReference type="Proteomes" id="UP001065265">
    <property type="component" value="Chromosome"/>
</dbReference>
<sequence length="307" mass="33821">MTLHRYRAFGLAIESEWPLPELAEVDAAEAGEPDLRIVVTDIGRAIPPPDAPSQFDFDDPEGVVMLWPHVGGFRIRLPDVIEMQPASIAKPEYVAFPLLGPVVAWYLHLRGRMILHASALVWRGRAFGFLGDKLAGKSTTAAAFLRDGGRLVTDDLLVFDMDDPARPTVQPAFAQLKLSEESAEAVPVEGAEALPLIIDGFPKRQHRLDGLADQPDGFDALFVLQRGGEEARVEWLDQSDALTQLARFSYNVRFDTAPPEMLDRRRHFQHCAALARAVRVGVLHIPASLERLPEAVETVGRALGADE</sequence>
<proteinExistence type="predicted"/>
<keyword evidence="1" id="KW-0418">Kinase</keyword>
<protein>
    <submittedName>
        <fullName evidence="1">Serine kinase</fullName>
    </submittedName>
</protein>
<dbReference type="SUPFAM" id="SSF53795">
    <property type="entry name" value="PEP carboxykinase-like"/>
    <property type="match status" value="1"/>
</dbReference>
<dbReference type="InterPro" id="IPR027417">
    <property type="entry name" value="P-loop_NTPase"/>
</dbReference>
<dbReference type="RefSeq" id="WP_265558269.1">
    <property type="nucleotide sequence ID" value="NZ_CP092471.1"/>
</dbReference>
<reference evidence="1" key="1">
    <citation type="submission" date="2022-02" db="EMBL/GenBank/DDBJ databases">
        <title>Qipengyuania spongiae sp. nov., isolated from marine sponge.</title>
        <authorList>
            <person name="Li Z."/>
            <person name="Zhang M."/>
        </authorList>
    </citation>
    <scope>NUCLEOTIDE SEQUENCE</scope>
    <source>
        <strain evidence="1">PHS-Z21</strain>
    </source>
</reference>
<dbReference type="Gene3D" id="3.40.50.300">
    <property type="entry name" value="P-loop containing nucleotide triphosphate hydrolases"/>
    <property type="match status" value="1"/>
</dbReference>
<accession>A0ABY5SX11</accession>
<keyword evidence="1" id="KW-0808">Transferase</keyword>